<evidence type="ECO:0000256" key="6">
    <source>
        <dbReference type="SAM" id="MobiDB-lite"/>
    </source>
</evidence>
<sequence length="699" mass="75729">MTTENDVLNADSSDSTNATAATGSAAADAAGTAQSVHPNFGRITTSGRGDAELAKSLQKILDGEWADTREETRAAMTPDLVNPLGLTMDEHRDHVMTQMQSLADSGMPKLGFKAEDGGTGDTGAALTSFELLGHLDLSVMVKAGVQWGLFGGAIANLGDAETRKKYLPGVMSLDLLGCFAMTEIGGGSDVQNLETTATFDNETGEFVINCPTPSAEKAYIGNAARDGRMAATFAQLITIEDGEELRHGVHCLLVPIRDEAGNDLPGVTTTDHGHKGGLLGVDNGRIWFDNVRVPREALLNRFGSVDEQGRYSSPIDSKGARFFTMLGTLIRGRVSVGAAAGASARTALALATRYSLIRRQFDHPETGKGIPLLEYREHQRRLMPRIARAYAYAVAQNAIVAELAEFEKNPDAFDEVRRREMETHAAGIKATVTGFANDTITEARLACGGAGYMAENLLTEMRKDCDVFSTFEGDNVVLTQLVGKELMGAYAAEFGDMDQRETVAFAINTVADVVQEKTRASTLWQKVVDAVTDREHTDILDRGNQLELLVDREEHLLETVARRLRKAQGQDGSAAFKVFNSAQDHLLQAGRAHMDSWVFARFAEAIDACEDPEAKEVLGMLCDLYVLDIVDQDKGWFLEHNRLTTERTKAATAARNRLCTKLAGRARTLVDAFAVPEFVFDVPMLNDGGVDTIEDPAEA</sequence>
<dbReference type="PANTHER" id="PTHR10909">
    <property type="entry name" value="ELECTRON TRANSPORT OXIDOREDUCTASE"/>
    <property type="match status" value="1"/>
</dbReference>
<dbReference type="InterPro" id="IPR013786">
    <property type="entry name" value="AcylCoA_DH/ox_N"/>
</dbReference>
<proteinExistence type="inferred from homology"/>
<evidence type="ECO:0000313" key="12">
    <source>
        <dbReference type="Proteomes" id="UP001589700"/>
    </source>
</evidence>
<feature type="compositionally biased region" description="Low complexity" evidence="6">
    <location>
        <begin position="9"/>
        <end position="23"/>
    </location>
</feature>
<feature type="region of interest" description="Disordered" evidence="6">
    <location>
        <begin position="1"/>
        <end position="23"/>
    </location>
</feature>
<comment type="similarity">
    <text evidence="2">Belongs to the acyl-CoA oxidase family.</text>
</comment>
<dbReference type="Pfam" id="PF01756">
    <property type="entry name" value="ACOX"/>
    <property type="match status" value="1"/>
</dbReference>
<dbReference type="SUPFAM" id="SSF47203">
    <property type="entry name" value="Acyl-CoA dehydrogenase C-terminal domain-like"/>
    <property type="match status" value="2"/>
</dbReference>
<dbReference type="Gene3D" id="1.10.540.10">
    <property type="entry name" value="Acyl-CoA dehydrogenase/oxidase, N-terminal domain"/>
    <property type="match status" value="1"/>
</dbReference>
<feature type="domain" description="Acyl-CoA dehydrogenase/oxidase N-terminal" evidence="9">
    <location>
        <begin position="70"/>
        <end position="172"/>
    </location>
</feature>
<evidence type="ECO:0000256" key="1">
    <source>
        <dbReference type="ARBA" id="ARBA00001974"/>
    </source>
</evidence>
<keyword evidence="12" id="KW-1185">Reference proteome</keyword>
<dbReference type="InterPro" id="IPR037069">
    <property type="entry name" value="AcylCoA_DH/ox_N_sf"/>
</dbReference>
<evidence type="ECO:0000259" key="7">
    <source>
        <dbReference type="Pfam" id="PF01756"/>
    </source>
</evidence>
<evidence type="ECO:0000256" key="2">
    <source>
        <dbReference type="ARBA" id="ARBA00006288"/>
    </source>
</evidence>
<evidence type="ECO:0000256" key="3">
    <source>
        <dbReference type="ARBA" id="ARBA00022630"/>
    </source>
</evidence>
<evidence type="ECO:0000256" key="4">
    <source>
        <dbReference type="ARBA" id="ARBA00022827"/>
    </source>
</evidence>
<protein>
    <submittedName>
        <fullName evidence="11">Acyl-CoA dehydrogenase</fullName>
    </submittedName>
</protein>
<keyword evidence="4" id="KW-0274">FAD</keyword>
<evidence type="ECO:0000259" key="8">
    <source>
        <dbReference type="Pfam" id="PF02770"/>
    </source>
</evidence>
<reference evidence="11 12" key="1">
    <citation type="submission" date="2024-09" db="EMBL/GenBank/DDBJ databases">
        <authorList>
            <person name="Sun Q."/>
            <person name="Mori K."/>
        </authorList>
    </citation>
    <scope>NUCLEOTIDE SEQUENCE [LARGE SCALE GENOMIC DNA]</scope>
    <source>
        <strain evidence="11 12">CCM 7659</strain>
    </source>
</reference>
<evidence type="ECO:0000259" key="10">
    <source>
        <dbReference type="Pfam" id="PF22924"/>
    </source>
</evidence>
<dbReference type="Proteomes" id="UP001589700">
    <property type="component" value="Unassembled WGS sequence"/>
</dbReference>
<keyword evidence="3" id="KW-0285">Flavoprotein</keyword>
<gene>
    <name evidence="11" type="ORF">ACFFVD_14100</name>
</gene>
<evidence type="ECO:0000259" key="9">
    <source>
        <dbReference type="Pfam" id="PF02771"/>
    </source>
</evidence>
<dbReference type="Gene3D" id="2.40.110.10">
    <property type="entry name" value="Butyryl-CoA Dehydrogenase, subunit A, domain 2"/>
    <property type="match status" value="1"/>
</dbReference>
<dbReference type="InterPro" id="IPR009100">
    <property type="entry name" value="AcylCoA_DH/oxidase_NM_dom_sf"/>
</dbReference>
<dbReference type="InterPro" id="IPR012258">
    <property type="entry name" value="Acyl-CoA_oxidase"/>
</dbReference>
<dbReference type="PIRSF" id="PIRSF000168">
    <property type="entry name" value="Acyl-CoA_oxidase"/>
    <property type="match status" value="1"/>
</dbReference>
<dbReference type="SUPFAM" id="SSF56645">
    <property type="entry name" value="Acyl-CoA dehydrogenase NM domain-like"/>
    <property type="match status" value="1"/>
</dbReference>
<dbReference type="Pfam" id="PF02770">
    <property type="entry name" value="Acyl-CoA_dh_M"/>
    <property type="match status" value="1"/>
</dbReference>
<dbReference type="InterPro" id="IPR036250">
    <property type="entry name" value="AcylCo_DH-like_C"/>
</dbReference>
<dbReference type="Pfam" id="PF22924">
    <property type="entry name" value="ACOX_C_alpha1"/>
    <property type="match status" value="1"/>
</dbReference>
<evidence type="ECO:0000256" key="5">
    <source>
        <dbReference type="ARBA" id="ARBA00023002"/>
    </source>
</evidence>
<dbReference type="Gene3D" id="1.20.140.10">
    <property type="entry name" value="Butyryl-CoA Dehydrogenase, subunit A, domain 3"/>
    <property type="match status" value="2"/>
</dbReference>
<dbReference type="RefSeq" id="WP_182633296.1">
    <property type="nucleotide sequence ID" value="NZ_JAALDM010000264.1"/>
</dbReference>
<organism evidence="11 12">
    <name type="scientific">Dietzia aerolata</name>
    <dbReference type="NCBI Taxonomy" id="595984"/>
    <lineage>
        <taxon>Bacteria</taxon>
        <taxon>Bacillati</taxon>
        <taxon>Actinomycetota</taxon>
        <taxon>Actinomycetes</taxon>
        <taxon>Mycobacteriales</taxon>
        <taxon>Dietziaceae</taxon>
        <taxon>Dietzia</taxon>
    </lineage>
</organism>
<feature type="domain" description="Acyl-CoA oxidase/dehydrogenase middle" evidence="8">
    <location>
        <begin position="178"/>
        <end position="291"/>
    </location>
</feature>
<dbReference type="InterPro" id="IPR055060">
    <property type="entry name" value="ACOX_C_alpha1"/>
</dbReference>
<dbReference type="InterPro" id="IPR006091">
    <property type="entry name" value="Acyl-CoA_Oxase/DH_mid-dom"/>
</dbReference>
<feature type="domain" description="Acyl-CoA oxidase C-terminal" evidence="7">
    <location>
        <begin position="554"/>
        <end position="680"/>
    </location>
</feature>
<feature type="domain" description="Acyl-CoA oxidase C-alpha1" evidence="10">
    <location>
        <begin position="327"/>
        <end position="487"/>
    </location>
</feature>
<accession>A0ABV5JT61</accession>
<dbReference type="EMBL" id="JBHMDY010000008">
    <property type="protein sequence ID" value="MFB9260933.1"/>
    <property type="molecule type" value="Genomic_DNA"/>
</dbReference>
<dbReference type="Pfam" id="PF02771">
    <property type="entry name" value="Acyl-CoA_dh_N"/>
    <property type="match status" value="1"/>
</dbReference>
<comment type="cofactor">
    <cofactor evidence="1">
        <name>FAD</name>
        <dbReference type="ChEBI" id="CHEBI:57692"/>
    </cofactor>
</comment>
<dbReference type="InterPro" id="IPR002655">
    <property type="entry name" value="Acyl-CoA_oxidase_C"/>
</dbReference>
<evidence type="ECO:0000313" key="11">
    <source>
        <dbReference type="EMBL" id="MFB9260933.1"/>
    </source>
</evidence>
<comment type="caution">
    <text evidence="11">The sequence shown here is derived from an EMBL/GenBank/DDBJ whole genome shotgun (WGS) entry which is preliminary data.</text>
</comment>
<keyword evidence="5" id="KW-0560">Oxidoreductase</keyword>
<name>A0ABV5JT61_9ACTN</name>
<dbReference type="InterPro" id="IPR046373">
    <property type="entry name" value="Acyl-CoA_Oxase/DH_mid-dom_sf"/>
</dbReference>